<dbReference type="Pfam" id="PF13191">
    <property type="entry name" value="AAA_16"/>
    <property type="match status" value="1"/>
</dbReference>
<evidence type="ECO:0000313" key="2">
    <source>
        <dbReference type="EMBL" id="JAP60656.1"/>
    </source>
</evidence>
<dbReference type="PANTHER" id="PTHR12087">
    <property type="entry name" value="ORIGIN RECOGNITION COMPLEX SUBUNIT 4"/>
    <property type="match status" value="1"/>
</dbReference>
<dbReference type="InterPro" id="IPR016527">
    <property type="entry name" value="ORC4"/>
</dbReference>
<evidence type="ECO:0000259" key="1">
    <source>
        <dbReference type="Pfam" id="PF13191"/>
    </source>
</evidence>
<dbReference type="GO" id="GO:0005664">
    <property type="term" value="C:nuclear origin of replication recognition complex"/>
    <property type="evidence" value="ECO:0007669"/>
    <property type="project" value="TreeGrafter"/>
</dbReference>
<dbReference type="Gene3D" id="3.40.50.300">
    <property type="entry name" value="P-loop containing nucleotide triphosphate hydrolases"/>
    <property type="match status" value="1"/>
</dbReference>
<gene>
    <name evidence="2" type="primary">ORC4</name>
    <name evidence="2" type="ORF">TR114618</name>
</gene>
<reference evidence="2" key="1">
    <citation type="submission" date="2016-01" db="EMBL/GenBank/DDBJ databases">
        <title>Reference transcriptome for the parasite Schistocephalus solidus: insights into the molecular evolution of parasitism.</title>
        <authorList>
            <person name="Hebert F.O."/>
            <person name="Grambauer S."/>
            <person name="Barber I."/>
            <person name="Landry C.R."/>
            <person name="Aubin-Horth N."/>
        </authorList>
    </citation>
    <scope>NUCLEOTIDE SEQUENCE</scope>
</reference>
<organism evidence="2">
    <name type="scientific">Schistocephalus solidus</name>
    <name type="common">Tapeworm</name>
    <dbReference type="NCBI Taxonomy" id="70667"/>
    <lineage>
        <taxon>Eukaryota</taxon>
        <taxon>Metazoa</taxon>
        <taxon>Spiralia</taxon>
        <taxon>Lophotrochozoa</taxon>
        <taxon>Platyhelminthes</taxon>
        <taxon>Cestoda</taxon>
        <taxon>Eucestoda</taxon>
        <taxon>Diphyllobothriidea</taxon>
        <taxon>Diphyllobothriidae</taxon>
        <taxon>Schistocephalus</taxon>
    </lineage>
</organism>
<dbReference type="GO" id="GO:0006270">
    <property type="term" value="P:DNA replication initiation"/>
    <property type="evidence" value="ECO:0007669"/>
    <property type="project" value="TreeGrafter"/>
</dbReference>
<sequence>MDLILRFLRHRIFSSTHQLEFFQQETDRLFHTIQETVVKGVSNSLLVIGRPGSGKSLLLREAINKVRSIKNLSGNFIDVYVNGLIHTDDRVALNAIAKQLHRACNAVPEQLSFDDEDASDVENISPNEPSRSFSEQLRWLLNLLMSGSTSSKAVLIVVEDFDKFAAHRNQALLYNLLDCCQSGGVPLCLIGVTCRLDIMEMLEKRVKSRFSHQQLHLLPVASPFTACSEEDEEQEDGGLRPFERYCHIAASLLKLRFDELNSFMTVLPTQYPGACSLPSKQKNTEDYCLLESTY</sequence>
<dbReference type="EMBL" id="GEEE01002569">
    <property type="protein sequence ID" value="JAP60656.1"/>
    <property type="molecule type" value="Transcribed_RNA"/>
</dbReference>
<dbReference type="GO" id="GO:0003688">
    <property type="term" value="F:DNA replication origin binding"/>
    <property type="evidence" value="ECO:0007669"/>
    <property type="project" value="TreeGrafter"/>
</dbReference>
<dbReference type="AlphaFoldDB" id="A0A0V0J4P8"/>
<feature type="domain" description="Orc1-like AAA ATPase" evidence="1">
    <location>
        <begin position="24"/>
        <end position="190"/>
    </location>
</feature>
<dbReference type="PANTHER" id="PTHR12087:SF0">
    <property type="entry name" value="ORIGIN RECOGNITION COMPLEX SUBUNIT 4"/>
    <property type="match status" value="1"/>
</dbReference>
<accession>A0A0V0J4P8</accession>
<dbReference type="InterPro" id="IPR041664">
    <property type="entry name" value="AAA_16"/>
</dbReference>
<name>A0A0V0J4P8_SCHSO</name>
<dbReference type="InterPro" id="IPR027417">
    <property type="entry name" value="P-loop_NTPase"/>
</dbReference>
<proteinExistence type="predicted"/>
<protein>
    <submittedName>
        <fullName evidence="2">Origin recognition complex subunit 4</fullName>
    </submittedName>
</protein>
<dbReference type="SUPFAM" id="SSF52540">
    <property type="entry name" value="P-loop containing nucleoside triphosphate hydrolases"/>
    <property type="match status" value="1"/>
</dbReference>